<name>A0ABQ6XWI6_STRFR</name>
<gene>
    <name evidence="1" type="ORF">K701_09785</name>
</gene>
<proteinExistence type="predicted"/>
<sequence>MLVTRLLPYSASGPRSPVRTRTAVSTGTLHTLPSPILPVRAALAMTSMSCSASSSSTRTSMRILGTRSTVYSAPR</sequence>
<dbReference type="Proteomes" id="UP000731519">
    <property type="component" value="Unassembled WGS sequence"/>
</dbReference>
<dbReference type="EMBL" id="ASYR01000010">
    <property type="protein sequence ID" value="KAF0650070.1"/>
    <property type="molecule type" value="Genomic_DNA"/>
</dbReference>
<keyword evidence="2" id="KW-1185">Reference proteome</keyword>
<protein>
    <submittedName>
        <fullName evidence="1">Uncharacterized protein</fullName>
    </submittedName>
</protein>
<evidence type="ECO:0000313" key="1">
    <source>
        <dbReference type="EMBL" id="KAF0650070.1"/>
    </source>
</evidence>
<accession>A0ABQ6XWI6</accession>
<comment type="caution">
    <text evidence="1">The sequence shown here is derived from an EMBL/GenBank/DDBJ whole genome shotgun (WGS) entry which is preliminary data.</text>
</comment>
<evidence type="ECO:0000313" key="2">
    <source>
        <dbReference type="Proteomes" id="UP000731519"/>
    </source>
</evidence>
<organism evidence="1 2">
    <name type="scientific">Streptomyces fradiae ATCC 10745 = DSM 40063</name>
    <dbReference type="NCBI Taxonomy" id="1319510"/>
    <lineage>
        <taxon>Bacteria</taxon>
        <taxon>Bacillati</taxon>
        <taxon>Actinomycetota</taxon>
        <taxon>Actinomycetes</taxon>
        <taxon>Kitasatosporales</taxon>
        <taxon>Streptomycetaceae</taxon>
        <taxon>Streptomyces</taxon>
    </lineage>
</organism>
<reference evidence="1 2" key="1">
    <citation type="submission" date="2013-05" db="EMBL/GenBank/DDBJ databases">
        <title>Genome Sequence of Streptomyces fradiae.</title>
        <authorList>
            <person name="Kirby R."/>
        </authorList>
    </citation>
    <scope>NUCLEOTIDE SEQUENCE [LARGE SCALE GENOMIC DNA]</scope>
    <source>
        <strain evidence="1 2">ATCC 10745</strain>
    </source>
</reference>